<gene>
    <name evidence="10" type="ORF">B0A52_02303</name>
</gene>
<name>A0A438NBL5_EXOME</name>
<evidence type="ECO:0000256" key="5">
    <source>
        <dbReference type="ARBA" id="ARBA00023128"/>
    </source>
</evidence>
<feature type="region of interest" description="Disordered" evidence="9">
    <location>
        <begin position="293"/>
        <end position="315"/>
    </location>
</feature>
<sequence>MPPSSSKLVAIPLPPPFLLPRNLLPKSSPFTQIRSFGVRAIEKRRKASPYNNVPGMQPLLSSQAAAFERKIKSDTLPLRTGALAIKKGMTAIYDAESGKRIPCTVLQLDQNQVISHKTKKTHGYWAVCVGSGTRDSENVTKPMLGHFSVQGVSPKRHLREFRVRSREGLLPVGHHIKADWFIEGQFVDARATTKGKGFAGVMKRWGMHGQDRTHGHSLSHRSIGSTGNGQGGGSRVYPGKKMAGNMGGERNTEQNLKVLQTDPENGIVVVKGCLSGPKGGLVMIQDALKKPWPTVPTTPEVGSEPEQQATEAIPA</sequence>
<keyword evidence="6 8" id="KW-0687">Ribonucleoprotein</keyword>
<dbReference type="AlphaFoldDB" id="A0A438NBL5"/>
<dbReference type="InterPro" id="IPR000597">
    <property type="entry name" value="Ribosomal_uL3"/>
</dbReference>
<evidence type="ECO:0000256" key="2">
    <source>
        <dbReference type="ARBA" id="ARBA00006540"/>
    </source>
</evidence>
<dbReference type="OrthoDB" id="274683at2759"/>
<dbReference type="HAMAP" id="MF_01325_B">
    <property type="entry name" value="Ribosomal_uL3_B"/>
    <property type="match status" value="1"/>
</dbReference>
<evidence type="ECO:0000256" key="7">
    <source>
        <dbReference type="ARBA" id="ARBA00035209"/>
    </source>
</evidence>
<dbReference type="Proteomes" id="UP000288859">
    <property type="component" value="Unassembled WGS sequence"/>
</dbReference>
<comment type="subcellular location">
    <subcellularLocation>
        <location evidence="1">Mitochondrion</location>
    </subcellularLocation>
</comment>
<dbReference type="InterPro" id="IPR009000">
    <property type="entry name" value="Transl_B-barrel_sf"/>
</dbReference>
<dbReference type="SUPFAM" id="SSF50447">
    <property type="entry name" value="Translation proteins"/>
    <property type="match status" value="1"/>
</dbReference>
<dbReference type="PANTHER" id="PTHR11229">
    <property type="entry name" value="50S RIBOSOMAL PROTEIN L3"/>
    <property type="match status" value="1"/>
</dbReference>
<keyword evidence="3" id="KW-0809">Transit peptide</keyword>
<evidence type="ECO:0000256" key="6">
    <source>
        <dbReference type="ARBA" id="ARBA00023274"/>
    </source>
</evidence>
<organism evidence="10 11">
    <name type="scientific">Exophiala mesophila</name>
    <name type="common">Black yeast-like fungus</name>
    <dbReference type="NCBI Taxonomy" id="212818"/>
    <lineage>
        <taxon>Eukaryota</taxon>
        <taxon>Fungi</taxon>
        <taxon>Dikarya</taxon>
        <taxon>Ascomycota</taxon>
        <taxon>Pezizomycotina</taxon>
        <taxon>Eurotiomycetes</taxon>
        <taxon>Chaetothyriomycetidae</taxon>
        <taxon>Chaetothyriales</taxon>
        <taxon>Herpotrichiellaceae</taxon>
        <taxon>Exophiala</taxon>
    </lineage>
</organism>
<dbReference type="Pfam" id="PF00297">
    <property type="entry name" value="Ribosomal_L3"/>
    <property type="match status" value="1"/>
</dbReference>
<accession>A0A438NBL5</accession>
<dbReference type="PROSITE" id="PS00474">
    <property type="entry name" value="RIBOSOMAL_L3"/>
    <property type="match status" value="1"/>
</dbReference>
<evidence type="ECO:0000313" key="10">
    <source>
        <dbReference type="EMBL" id="RVX73176.1"/>
    </source>
</evidence>
<dbReference type="GO" id="GO:0005762">
    <property type="term" value="C:mitochondrial large ribosomal subunit"/>
    <property type="evidence" value="ECO:0007669"/>
    <property type="project" value="TreeGrafter"/>
</dbReference>
<dbReference type="InterPro" id="IPR019926">
    <property type="entry name" value="Ribosomal_uL3_CS"/>
</dbReference>
<evidence type="ECO:0000256" key="8">
    <source>
        <dbReference type="RuleBase" id="RU003905"/>
    </source>
</evidence>
<evidence type="ECO:0000313" key="11">
    <source>
        <dbReference type="Proteomes" id="UP000288859"/>
    </source>
</evidence>
<keyword evidence="5" id="KW-0496">Mitochondrion</keyword>
<reference evidence="10 11" key="1">
    <citation type="submission" date="2017-03" db="EMBL/GenBank/DDBJ databases">
        <title>Genomes of endolithic fungi from Antarctica.</title>
        <authorList>
            <person name="Coleine C."/>
            <person name="Masonjones S."/>
            <person name="Stajich J.E."/>
        </authorList>
    </citation>
    <scope>NUCLEOTIDE SEQUENCE [LARGE SCALE GENOMIC DNA]</scope>
    <source>
        <strain evidence="10 11">CCFEE 6314</strain>
    </source>
</reference>
<dbReference type="GO" id="GO:0006412">
    <property type="term" value="P:translation"/>
    <property type="evidence" value="ECO:0007669"/>
    <property type="project" value="InterPro"/>
</dbReference>
<dbReference type="InterPro" id="IPR019927">
    <property type="entry name" value="Ribosomal_uL3_bac/org-type"/>
</dbReference>
<evidence type="ECO:0000256" key="3">
    <source>
        <dbReference type="ARBA" id="ARBA00022946"/>
    </source>
</evidence>
<proteinExistence type="inferred from homology"/>
<dbReference type="PANTHER" id="PTHR11229:SF8">
    <property type="entry name" value="LARGE RIBOSOMAL SUBUNIT PROTEIN UL3M"/>
    <property type="match status" value="1"/>
</dbReference>
<evidence type="ECO:0000256" key="1">
    <source>
        <dbReference type="ARBA" id="ARBA00004173"/>
    </source>
</evidence>
<dbReference type="Gene3D" id="3.30.160.810">
    <property type="match status" value="1"/>
</dbReference>
<dbReference type="GO" id="GO:0003735">
    <property type="term" value="F:structural constituent of ribosome"/>
    <property type="evidence" value="ECO:0007669"/>
    <property type="project" value="InterPro"/>
</dbReference>
<protein>
    <recommendedName>
        <fullName evidence="7">Large ribosomal subunit protein uL3m</fullName>
    </recommendedName>
</protein>
<dbReference type="EMBL" id="NAJM01000009">
    <property type="protein sequence ID" value="RVX73176.1"/>
    <property type="molecule type" value="Genomic_DNA"/>
</dbReference>
<dbReference type="NCBIfam" id="TIGR03625">
    <property type="entry name" value="L3_bact"/>
    <property type="match status" value="1"/>
</dbReference>
<dbReference type="Gene3D" id="2.40.30.10">
    <property type="entry name" value="Translation factors"/>
    <property type="match status" value="1"/>
</dbReference>
<feature type="region of interest" description="Disordered" evidence="9">
    <location>
        <begin position="210"/>
        <end position="238"/>
    </location>
</feature>
<dbReference type="VEuPathDB" id="FungiDB:PV10_08069"/>
<keyword evidence="4 8" id="KW-0689">Ribosomal protein</keyword>
<dbReference type="FunFam" id="2.40.30.10:FF:000004">
    <property type="entry name" value="50S ribosomal protein L3"/>
    <property type="match status" value="1"/>
</dbReference>
<evidence type="ECO:0000256" key="4">
    <source>
        <dbReference type="ARBA" id="ARBA00022980"/>
    </source>
</evidence>
<evidence type="ECO:0000256" key="9">
    <source>
        <dbReference type="SAM" id="MobiDB-lite"/>
    </source>
</evidence>
<comment type="caution">
    <text evidence="10">The sequence shown here is derived from an EMBL/GenBank/DDBJ whole genome shotgun (WGS) entry which is preliminary data.</text>
</comment>
<feature type="compositionally biased region" description="Polar residues" evidence="9">
    <location>
        <begin position="305"/>
        <end position="315"/>
    </location>
</feature>
<dbReference type="FunFam" id="3.30.160.810:FF:000001">
    <property type="entry name" value="50S ribosomal protein L3"/>
    <property type="match status" value="1"/>
</dbReference>
<comment type="similarity">
    <text evidence="2 8">Belongs to the universal ribosomal protein uL3 family.</text>
</comment>